<dbReference type="OrthoDB" id="3396704at2"/>
<dbReference type="SUPFAM" id="SSF53474">
    <property type="entry name" value="alpha/beta-Hydrolases"/>
    <property type="match status" value="1"/>
</dbReference>
<dbReference type="InterPro" id="IPR050266">
    <property type="entry name" value="AB_hydrolase_sf"/>
</dbReference>
<keyword evidence="3" id="KW-1185">Reference proteome</keyword>
<dbReference type="InterPro" id="IPR000073">
    <property type="entry name" value="AB_hydrolase_1"/>
</dbReference>
<dbReference type="RefSeq" id="WP_122191631.1">
    <property type="nucleotide sequence ID" value="NZ_RFFH01000022.1"/>
</dbReference>
<comment type="caution">
    <text evidence="2">The sequence shown here is derived from an EMBL/GenBank/DDBJ whole genome shotgun (WGS) entry which is preliminary data.</text>
</comment>
<evidence type="ECO:0000313" key="2">
    <source>
        <dbReference type="EMBL" id="RMI28387.1"/>
    </source>
</evidence>
<proteinExistence type="predicted"/>
<dbReference type="EMBL" id="RFFH01000022">
    <property type="protein sequence ID" value="RMI28387.1"/>
    <property type="molecule type" value="Genomic_DNA"/>
</dbReference>
<protein>
    <submittedName>
        <fullName evidence="2">Alpha/beta hydrolase</fullName>
    </submittedName>
</protein>
<gene>
    <name evidence="2" type="ORF">EBN03_30515</name>
</gene>
<feature type="domain" description="AB hydrolase-1" evidence="1">
    <location>
        <begin position="22"/>
        <end position="133"/>
    </location>
</feature>
<dbReference type="PANTHER" id="PTHR43798">
    <property type="entry name" value="MONOACYLGLYCEROL LIPASE"/>
    <property type="match status" value="1"/>
</dbReference>
<evidence type="ECO:0000313" key="3">
    <source>
        <dbReference type="Proteomes" id="UP000279275"/>
    </source>
</evidence>
<dbReference type="Proteomes" id="UP000279275">
    <property type="component" value="Unassembled WGS sequence"/>
</dbReference>
<dbReference type="Pfam" id="PF00561">
    <property type="entry name" value="Abhydrolase_1"/>
    <property type="match status" value="1"/>
</dbReference>
<dbReference type="InterPro" id="IPR029058">
    <property type="entry name" value="AB_hydrolase_fold"/>
</dbReference>
<name>A0A3M2KRV5_9NOCA</name>
<dbReference type="GO" id="GO:0016787">
    <property type="term" value="F:hydrolase activity"/>
    <property type="evidence" value="ECO:0007669"/>
    <property type="project" value="UniProtKB-KW"/>
</dbReference>
<dbReference type="PANTHER" id="PTHR43798:SF29">
    <property type="entry name" value="AB HYDROLASE-1 DOMAIN-CONTAINING PROTEIN"/>
    <property type="match status" value="1"/>
</dbReference>
<dbReference type="AlphaFoldDB" id="A0A3M2KRV5"/>
<accession>A0A3M2KRV5</accession>
<dbReference type="Gene3D" id="3.40.50.1820">
    <property type="entry name" value="alpha/beta hydrolase"/>
    <property type="match status" value="1"/>
</dbReference>
<organism evidence="2 3">
    <name type="scientific">Nocardia stercoris</name>
    <dbReference type="NCBI Taxonomy" id="2483361"/>
    <lineage>
        <taxon>Bacteria</taxon>
        <taxon>Bacillati</taxon>
        <taxon>Actinomycetota</taxon>
        <taxon>Actinomycetes</taxon>
        <taxon>Mycobacteriales</taxon>
        <taxon>Nocardiaceae</taxon>
        <taxon>Nocardia</taxon>
    </lineage>
</organism>
<sequence>MSVVRRGGVEISFDDSGGEGRAIVLGHSLFLDRGMFAAQVAALAPRYRVITIDSRGHGDSRDDGTPFSFWDLARDAWAVVDALGLERVVVGGVGHGGFTAQRMALLAQSRVDGLITIGSSATAMDPKRRRGFREAIDAWIDSVHETTTSKMIASLMIGGTAQDQDPWRHKWLAGDRSRVRGAADCLLNRDSVLELLGEIRCPTLVVRGAGDYAAGAADSAALAAGLGLPTVVHNITGASVTPNLTHPHEVNELLCAFLAELPAATATAGSAR</sequence>
<keyword evidence="2" id="KW-0378">Hydrolase</keyword>
<reference evidence="2 3" key="1">
    <citation type="submission" date="2018-10" db="EMBL/GenBank/DDBJ databases">
        <title>Isolation from cow dung.</title>
        <authorList>
            <person name="Ling L."/>
        </authorList>
    </citation>
    <scope>NUCLEOTIDE SEQUENCE [LARGE SCALE GENOMIC DNA]</scope>
    <source>
        <strain evidence="2 3">NEAU-LL90</strain>
    </source>
</reference>
<evidence type="ECO:0000259" key="1">
    <source>
        <dbReference type="Pfam" id="PF00561"/>
    </source>
</evidence>